<sequence>MYHTLKGQMQLWDGLQLPKEQDTLLA</sequence>
<dbReference type="AlphaFoldDB" id="A0A0E9TH90"/>
<reference evidence="1" key="2">
    <citation type="journal article" date="2015" name="Fish Shellfish Immunol.">
        <title>Early steps in the European eel (Anguilla anguilla)-Vibrio vulnificus interaction in the gills: Role of the RtxA13 toxin.</title>
        <authorList>
            <person name="Callol A."/>
            <person name="Pajuelo D."/>
            <person name="Ebbesson L."/>
            <person name="Teles M."/>
            <person name="MacKenzie S."/>
            <person name="Amaro C."/>
        </authorList>
    </citation>
    <scope>NUCLEOTIDE SEQUENCE</scope>
</reference>
<reference evidence="1" key="1">
    <citation type="submission" date="2014-11" db="EMBL/GenBank/DDBJ databases">
        <authorList>
            <person name="Amaro Gonzalez C."/>
        </authorList>
    </citation>
    <scope>NUCLEOTIDE SEQUENCE</scope>
</reference>
<protein>
    <submittedName>
        <fullName evidence="1">Uncharacterized protein</fullName>
    </submittedName>
</protein>
<dbReference type="EMBL" id="GBXM01056322">
    <property type="protein sequence ID" value="JAH52255.1"/>
    <property type="molecule type" value="Transcribed_RNA"/>
</dbReference>
<proteinExistence type="predicted"/>
<organism evidence="1">
    <name type="scientific">Anguilla anguilla</name>
    <name type="common">European freshwater eel</name>
    <name type="synonym">Muraena anguilla</name>
    <dbReference type="NCBI Taxonomy" id="7936"/>
    <lineage>
        <taxon>Eukaryota</taxon>
        <taxon>Metazoa</taxon>
        <taxon>Chordata</taxon>
        <taxon>Craniata</taxon>
        <taxon>Vertebrata</taxon>
        <taxon>Euteleostomi</taxon>
        <taxon>Actinopterygii</taxon>
        <taxon>Neopterygii</taxon>
        <taxon>Teleostei</taxon>
        <taxon>Anguilliformes</taxon>
        <taxon>Anguillidae</taxon>
        <taxon>Anguilla</taxon>
    </lineage>
</organism>
<accession>A0A0E9TH90</accession>
<evidence type="ECO:0000313" key="1">
    <source>
        <dbReference type="EMBL" id="JAH52255.1"/>
    </source>
</evidence>
<name>A0A0E9TH90_ANGAN</name>